<reference evidence="2" key="2">
    <citation type="submission" date="2016-06" db="EMBL/GenBank/DDBJ databases">
        <title>The genome of a short-lived fish provides insights into sex chromosome evolution and the genetic control of aging.</title>
        <authorList>
            <person name="Reichwald K."/>
            <person name="Felder M."/>
            <person name="Petzold A."/>
            <person name="Koch P."/>
            <person name="Groth M."/>
            <person name="Platzer M."/>
        </authorList>
    </citation>
    <scope>NUCLEOTIDE SEQUENCE</scope>
    <source>
        <tissue evidence="2">Brain</tissue>
    </source>
</reference>
<feature type="non-terminal residue" evidence="2">
    <location>
        <position position="1"/>
    </location>
</feature>
<feature type="compositionally biased region" description="Basic residues" evidence="1">
    <location>
        <begin position="1"/>
        <end position="11"/>
    </location>
</feature>
<protein>
    <submittedName>
        <fullName evidence="2">Uncharacterized protein</fullName>
    </submittedName>
</protein>
<reference evidence="2" key="1">
    <citation type="submission" date="2016-05" db="EMBL/GenBank/DDBJ databases">
        <authorList>
            <person name="Lavstsen T."/>
            <person name="Jespersen J.S."/>
        </authorList>
    </citation>
    <scope>NUCLEOTIDE SEQUENCE</scope>
    <source>
        <tissue evidence="2">Brain</tissue>
    </source>
</reference>
<organism evidence="2">
    <name type="scientific">Nothobranchius rachovii</name>
    <name type="common">bluefin notho</name>
    <dbReference type="NCBI Taxonomy" id="451742"/>
    <lineage>
        <taxon>Eukaryota</taxon>
        <taxon>Metazoa</taxon>
        <taxon>Chordata</taxon>
        <taxon>Craniata</taxon>
        <taxon>Vertebrata</taxon>
        <taxon>Euteleostomi</taxon>
        <taxon>Actinopterygii</taxon>
        <taxon>Neopterygii</taxon>
        <taxon>Teleostei</taxon>
        <taxon>Neoteleostei</taxon>
        <taxon>Acanthomorphata</taxon>
        <taxon>Ovalentaria</taxon>
        <taxon>Atherinomorphae</taxon>
        <taxon>Cyprinodontiformes</taxon>
        <taxon>Nothobranchiidae</taxon>
        <taxon>Nothobranchius</taxon>
    </lineage>
</organism>
<dbReference type="AlphaFoldDB" id="A0A1A8QS46"/>
<feature type="non-terminal residue" evidence="2">
    <location>
        <position position="105"/>
    </location>
</feature>
<gene>
    <name evidence="2" type="primary">CR354540.2</name>
</gene>
<dbReference type="EMBL" id="HAEH01013130">
    <property type="protein sequence ID" value="SBR96605.1"/>
    <property type="molecule type" value="Transcribed_RNA"/>
</dbReference>
<sequence length="105" mass="12176">VFKPKADKHKAHSESSEKATQEVTERNPRQTGNELTLGMIFRRPWGPPNTQKLTQSEQNLKAEYEKEVGNFRKHTRYVEDLLVKEVLAHTKTKIQIDKMKTGTKD</sequence>
<accession>A0A1A8QS46</accession>
<name>A0A1A8QS46_9TELE</name>
<evidence type="ECO:0000256" key="1">
    <source>
        <dbReference type="SAM" id="MobiDB-lite"/>
    </source>
</evidence>
<evidence type="ECO:0000313" key="2">
    <source>
        <dbReference type="EMBL" id="SBR96605.1"/>
    </source>
</evidence>
<feature type="region of interest" description="Disordered" evidence="1">
    <location>
        <begin position="1"/>
        <end position="34"/>
    </location>
</feature>
<proteinExistence type="predicted"/>
<feature type="compositionally biased region" description="Basic and acidic residues" evidence="1">
    <location>
        <begin position="12"/>
        <end position="28"/>
    </location>
</feature>